<dbReference type="GO" id="GO:0003964">
    <property type="term" value="F:RNA-directed DNA polymerase activity"/>
    <property type="evidence" value="ECO:0007669"/>
    <property type="project" value="UniProtKB-KW"/>
</dbReference>
<keyword evidence="2" id="KW-0808">Transferase</keyword>
<dbReference type="InterPro" id="IPR050951">
    <property type="entry name" value="Retrovirus_Pol_polyprotein"/>
</dbReference>
<reference evidence="10" key="1">
    <citation type="submission" date="2014-11" db="EMBL/GenBank/DDBJ databases">
        <authorList>
            <person name="Otto D Thomas"/>
            <person name="Naeem Raeece"/>
        </authorList>
    </citation>
    <scope>NUCLEOTIDE SEQUENCE</scope>
</reference>
<dbReference type="VEuPathDB" id="CryptoDB:Cvel_8841"/>
<feature type="compositionally biased region" description="Basic and acidic residues" evidence="8">
    <location>
        <begin position="753"/>
        <end position="762"/>
    </location>
</feature>
<dbReference type="SUPFAM" id="SSF56672">
    <property type="entry name" value="DNA/RNA polymerases"/>
    <property type="match status" value="1"/>
</dbReference>
<keyword evidence="5" id="KW-0255">Endonuclease</keyword>
<keyword evidence="6" id="KW-0378">Hydrolase</keyword>
<dbReference type="PANTHER" id="PTHR37984:SF5">
    <property type="entry name" value="PROTEIN NYNRIN-LIKE"/>
    <property type="match status" value="1"/>
</dbReference>
<dbReference type="Gene3D" id="3.30.70.270">
    <property type="match status" value="2"/>
</dbReference>
<keyword evidence="4" id="KW-0540">Nuclease</keyword>
<feature type="compositionally biased region" description="Basic and acidic residues" evidence="8">
    <location>
        <begin position="616"/>
        <end position="636"/>
    </location>
</feature>
<dbReference type="CDD" id="cd09274">
    <property type="entry name" value="RNase_HI_RT_Ty3"/>
    <property type="match status" value="1"/>
</dbReference>
<feature type="domain" description="Reverse transcriptase" evidence="9">
    <location>
        <begin position="2"/>
        <end position="181"/>
    </location>
</feature>
<dbReference type="FunFam" id="3.30.70.270:FF:000020">
    <property type="entry name" value="Transposon Tf2-6 polyprotein-like Protein"/>
    <property type="match status" value="1"/>
</dbReference>
<evidence type="ECO:0000256" key="1">
    <source>
        <dbReference type="ARBA" id="ARBA00022670"/>
    </source>
</evidence>
<dbReference type="PhylomeDB" id="A0A0G4HVF1"/>
<proteinExistence type="predicted"/>
<dbReference type="AlphaFoldDB" id="A0A0G4HVF1"/>
<dbReference type="InterPro" id="IPR043128">
    <property type="entry name" value="Rev_trsase/Diguanyl_cyclase"/>
</dbReference>
<feature type="compositionally biased region" description="Basic and acidic residues" evidence="8">
    <location>
        <begin position="572"/>
        <end position="604"/>
    </location>
</feature>
<evidence type="ECO:0000256" key="5">
    <source>
        <dbReference type="ARBA" id="ARBA00022759"/>
    </source>
</evidence>
<keyword evidence="3" id="KW-0548">Nucleotidyltransferase</keyword>
<gene>
    <name evidence="10" type="ORF">Cvel_8841</name>
</gene>
<evidence type="ECO:0000256" key="7">
    <source>
        <dbReference type="ARBA" id="ARBA00022918"/>
    </source>
</evidence>
<evidence type="ECO:0000256" key="4">
    <source>
        <dbReference type="ARBA" id="ARBA00022722"/>
    </source>
</evidence>
<evidence type="ECO:0000256" key="2">
    <source>
        <dbReference type="ARBA" id="ARBA00022679"/>
    </source>
</evidence>
<dbReference type="InterPro" id="IPR000477">
    <property type="entry name" value="RT_dom"/>
</dbReference>
<dbReference type="FunFam" id="3.10.10.10:FF:000007">
    <property type="entry name" value="Retrovirus-related Pol polyprotein from transposon 17.6-like Protein"/>
    <property type="match status" value="1"/>
</dbReference>
<accession>A0A0G4HVF1</accession>
<feature type="region of interest" description="Disordered" evidence="8">
    <location>
        <begin position="572"/>
        <end position="651"/>
    </location>
</feature>
<organism evidence="10">
    <name type="scientific">Chromera velia CCMP2878</name>
    <dbReference type="NCBI Taxonomy" id="1169474"/>
    <lineage>
        <taxon>Eukaryota</taxon>
        <taxon>Sar</taxon>
        <taxon>Alveolata</taxon>
        <taxon>Colpodellida</taxon>
        <taxon>Chromeraceae</taxon>
        <taxon>Chromera</taxon>
    </lineage>
</organism>
<evidence type="ECO:0000256" key="3">
    <source>
        <dbReference type="ARBA" id="ARBA00022695"/>
    </source>
</evidence>
<dbReference type="CDD" id="cd01647">
    <property type="entry name" value="RT_LTR"/>
    <property type="match status" value="1"/>
</dbReference>
<feature type="region of interest" description="Disordered" evidence="8">
    <location>
        <begin position="726"/>
        <end position="796"/>
    </location>
</feature>
<dbReference type="GO" id="GO:0004519">
    <property type="term" value="F:endonuclease activity"/>
    <property type="evidence" value="ECO:0007669"/>
    <property type="project" value="UniProtKB-KW"/>
</dbReference>
<dbReference type="EMBL" id="CDMZ01004034">
    <property type="protein sequence ID" value="CEM48438.1"/>
    <property type="molecule type" value="Genomic_DNA"/>
</dbReference>
<dbReference type="PROSITE" id="PS50878">
    <property type="entry name" value="RT_POL"/>
    <property type="match status" value="1"/>
</dbReference>
<evidence type="ECO:0000256" key="8">
    <source>
        <dbReference type="SAM" id="MobiDB-lite"/>
    </source>
</evidence>
<dbReference type="InterPro" id="IPR043502">
    <property type="entry name" value="DNA/RNA_pol_sf"/>
</dbReference>
<dbReference type="Gene3D" id="3.10.10.10">
    <property type="entry name" value="HIV Type 1 Reverse Transcriptase, subunit A, domain 1"/>
    <property type="match status" value="1"/>
</dbReference>
<evidence type="ECO:0000256" key="6">
    <source>
        <dbReference type="ARBA" id="ARBA00022801"/>
    </source>
</evidence>
<keyword evidence="7" id="KW-0695">RNA-directed DNA polymerase</keyword>
<evidence type="ECO:0000259" key="9">
    <source>
        <dbReference type="PROSITE" id="PS50878"/>
    </source>
</evidence>
<protein>
    <recommendedName>
        <fullName evidence="9">Reverse transcriptase domain-containing protein</fullName>
    </recommendedName>
</protein>
<dbReference type="GO" id="GO:0006508">
    <property type="term" value="P:proteolysis"/>
    <property type="evidence" value="ECO:0007669"/>
    <property type="project" value="UniProtKB-KW"/>
</dbReference>
<feature type="compositionally biased region" description="Basic and acidic residues" evidence="8">
    <location>
        <begin position="726"/>
        <end position="741"/>
    </location>
</feature>
<name>A0A0G4HVF1_9ALVE</name>
<dbReference type="PANTHER" id="PTHR37984">
    <property type="entry name" value="PROTEIN CBG26694"/>
    <property type="match status" value="1"/>
</dbReference>
<dbReference type="Pfam" id="PF17917">
    <property type="entry name" value="RT_RNaseH"/>
    <property type="match status" value="1"/>
</dbReference>
<sequence>MEEAGIIQPSHSPWAVPVVLVKKPDGSTRFCLNFRRLNEVTKRDLFPLPRIQETLDKLAGSSVFSALDYTSGFHQLLLKPEDREKTAFVTPFGLYEFLRMPFGLVNTPSEFQRAMTLILAALPREIAMVYVDDVIVFSRSHAEHLRDLRKVFQLVRAAGLQLRLEKAQIRKREVEYLGHSVSARGTRPSKKNTEKIRKWPTPTDRPSLQTFVYLYNYYRGFVQKFAQIAHPLTELLKTHDKDKKPIPFQWTTAADEAFQDLRWRLTEPPIMTFPDMRSLFIVKPDARQVSIEGVLVQVRDGKERVVAYASRALVGAEPKYGAHEREALATVYCCQQWRYYLLGSVVFVQTDHKPNLAMEKNKLANERVGKWAWALQEYAPKCFYKDGKAHADADSLSRMPLPAEHSVDTGAPFCRHCNLPVDGSIPIRSGLEASIAGVEVGGVSPLAAAVSFLDKVKAVLPSDPFVSDLFRYLQEGTLPVETSRRKNVMAQEDSFDIRDRLLYRYKKGGAEQLYVPPALRDTVLTMHYDHPMGGHPASILRVTPVPEGVRAPPVCYDEYAGFIRQQRIERVDRARGRAEREKQARERRNPPQMTEKFHLGDRVLLRKPTPNLGPVKRVERETEERASAVEKERGERIPPGTPKSSFRVREDPDKDNLLDELGLGDELEMEKKFATKFEEGQTFVVVAVPHDRPYIAVIRPRGGKERDVISTDHLMLWQPVKRVERETEERASAVEKERGERIPTGTPKSSFRVGEDPDKDNLLDELGLGDELEMEKKEVKESSAGNKKRGKPQPTHILAVREKEETEEYRVSFDNGTFAWMPEEEVEAPNLVWDFEKERERVMHQVN</sequence>
<dbReference type="InterPro" id="IPR041373">
    <property type="entry name" value="RT_RNaseH"/>
</dbReference>
<dbReference type="Gene3D" id="3.10.20.370">
    <property type="match status" value="1"/>
</dbReference>
<dbReference type="GO" id="GO:0008233">
    <property type="term" value="F:peptidase activity"/>
    <property type="evidence" value="ECO:0007669"/>
    <property type="project" value="UniProtKB-KW"/>
</dbReference>
<keyword evidence="1" id="KW-0645">Protease</keyword>
<evidence type="ECO:0000313" key="10">
    <source>
        <dbReference type="EMBL" id="CEM48438.1"/>
    </source>
</evidence>
<dbReference type="Pfam" id="PF00078">
    <property type="entry name" value="RVT_1"/>
    <property type="match status" value="1"/>
</dbReference>